<feature type="domain" description="Apple" evidence="2">
    <location>
        <begin position="9"/>
        <end position="33"/>
    </location>
</feature>
<keyword evidence="4" id="KW-1185">Reference proteome</keyword>
<protein>
    <recommendedName>
        <fullName evidence="2">Apple domain-containing protein</fullName>
    </recommendedName>
</protein>
<dbReference type="Pfam" id="PF08276">
    <property type="entry name" value="PAN_2"/>
    <property type="match status" value="1"/>
</dbReference>
<keyword evidence="1" id="KW-0472">Membrane</keyword>
<keyword evidence="1" id="KW-1133">Transmembrane helix</keyword>
<evidence type="ECO:0000313" key="3">
    <source>
        <dbReference type="EMBL" id="KAK9289570.1"/>
    </source>
</evidence>
<evidence type="ECO:0000259" key="2">
    <source>
        <dbReference type="Pfam" id="PF08276"/>
    </source>
</evidence>
<dbReference type="PANTHER" id="PTHR32444:SF118">
    <property type="entry name" value="OS09G0551150 PROTEIN"/>
    <property type="match status" value="1"/>
</dbReference>
<keyword evidence="1" id="KW-0812">Transmembrane</keyword>
<feature type="transmembrane region" description="Helical" evidence="1">
    <location>
        <begin position="67"/>
        <end position="86"/>
    </location>
</feature>
<evidence type="ECO:0000313" key="4">
    <source>
        <dbReference type="Proteomes" id="UP001415857"/>
    </source>
</evidence>
<sequence>MGSTNKDSTAYHNSEISGDGSGCFIWFGDLIDIQDFIVEDSEQDIYIRMPISELELLGNYRKRKKRIAIVVAVSTVSEILVMGLVCRCRTWKKIKKKGTYGKYV</sequence>
<comment type="caution">
    <text evidence="3">The sequence shown here is derived from an EMBL/GenBank/DDBJ whole genome shotgun (WGS) entry which is preliminary data.</text>
</comment>
<dbReference type="AlphaFoldDB" id="A0AAP0X8M7"/>
<accession>A0AAP0X8M7</accession>
<dbReference type="Proteomes" id="UP001415857">
    <property type="component" value="Unassembled WGS sequence"/>
</dbReference>
<organism evidence="3 4">
    <name type="scientific">Liquidambar formosana</name>
    <name type="common">Formosan gum</name>
    <dbReference type="NCBI Taxonomy" id="63359"/>
    <lineage>
        <taxon>Eukaryota</taxon>
        <taxon>Viridiplantae</taxon>
        <taxon>Streptophyta</taxon>
        <taxon>Embryophyta</taxon>
        <taxon>Tracheophyta</taxon>
        <taxon>Spermatophyta</taxon>
        <taxon>Magnoliopsida</taxon>
        <taxon>eudicotyledons</taxon>
        <taxon>Gunneridae</taxon>
        <taxon>Pentapetalae</taxon>
        <taxon>Saxifragales</taxon>
        <taxon>Altingiaceae</taxon>
        <taxon>Liquidambar</taxon>
    </lineage>
</organism>
<name>A0AAP0X8M7_LIQFO</name>
<evidence type="ECO:0000256" key="1">
    <source>
        <dbReference type="SAM" id="Phobius"/>
    </source>
</evidence>
<dbReference type="EMBL" id="JBBPBK010000002">
    <property type="protein sequence ID" value="KAK9289570.1"/>
    <property type="molecule type" value="Genomic_DNA"/>
</dbReference>
<proteinExistence type="predicted"/>
<dbReference type="PANTHER" id="PTHR32444">
    <property type="entry name" value="BULB-TYPE LECTIN DOMAIN-CONTAINING PROTEIN"/>
    <property type="match status" value="1"/>
</dbReference>
<reference evidence="3 4" key="1">
    <citation type="journal article" date="2024" name="Plant J.">
        <title>Genome sequences and population genomics reveal climatic adaptation and genomic divergence between two closely related sweetgum species.</title>
        <authorList>
            <person name="Xu W.Q."/>
            <person name="Ren C.Q."/>
            <person name="Zhang X.Y."/>
            <person name="Comes H.P."/>
            <person name="Liu X.H."/>
            <person name="Li Y.G."/>
            <person name="Kettle C.J."/>
            <person name="Jalonen R."/>
            <person name="Gaisberger H."/>
            <person name="Ma Y.Z."/>
            <person name="Qiu Y.X."/>
        </authorList>
    </citation>
    <scope>NUCLEOTIDE SEQUENCE [LARGE SCALE GENOMIC DNA]</scope>
    <source>
        <strain evidence="3">Hangzhou</strain>
    </source>
</reference>
<dbReference type="InterPro" id="IPR003609">
    <property type="entry name" value="Pan_app"/>
</dbReference>
<gene>
    <name evidence="3" type="ORF">L1049_007726</name>
</gene>